<accession>A0A095TW29</accession>
<dbReference type="OrthoDB" id="285538at2"/>
<dbReference type="Proteomes" id="UP000029444">
    <property type="component" value="Unassembled WGS sequence"/>
</dbReference>
<dbReference type="AlphaFoldDB" id="A0A095TW29"/>
<name>A0A095TW29_9GAMM</name>
<evidence type="ECO:0000313" key="1">
    <source>
        <dbReference type="EMBL" id="KGD66568.1"/>
    </source>
</evidence>
<reference evidence="1 2" key="1">
    <citation type="submission" date="2012-09" db="EMBL/GenBank/DDBJ databases">
        <title>Genome Sequence of alkane-degrading Bacterium Alcanivorax sp. 19-m-6.</title>
        <authorList>
            <person name="Lai Q."/>
            <person name="Shao Z."/>
        </authorList>
    </citation>
    <scope>NUCLEOTIDE SEQUENCE [LARGE SCALE GENOMIC DNA]</scope>
    <source>
        <strain evidence="1 2">19-m-6</strain>
    </source>
</reference>
<sequence length="74" mass="8780">MSFPLPASYTEWQHCITEICGIPLTADFIQQRLMALDNQNDHMTRKFIELSGHSHWQQTQTWFRRALSERQQAC</sequence>
<evidence type="ECO:0000313" key="2">
    <source>
        <dbReference type="Proteomes" id="UP000029444"/>
    </source>
</evidence>
<keyword evidence="2" id="KW-1185">Reference proteome</keyword>
<dbReference type="eggNOG" id="ENOG5033ANX">
    <property type="taxonomic scope" value="Bacteria"/>
</dbReference>
<dbReference type="RefSeq" id="WP_052041294.1">
    <property type="nucleotide sequence ID" value="NZ_ARXV01000001.1"/>
</dbReference>
<dbReference type="PATRIC" id="fig|1177154.3.peg.238"/>
<organism evidence="1 2">
    <name type="scientific">Alcanivorax nanhaiticus</name>
    <dbReference type="NCBI Taxonomy" id="1177154"/>
    <lineage>
        <taxon>Bacteria</taxon>
        <taxon>Pseudomonadati</taxon>
        <taxon>Pseudomonadota</taxon>
        <taxon>Gammaproteobacteria</taxon>
        <taxon>Oceanospirillales</taxon>
        <taxon>Alcanivoracaceae</taxon>
        <taxon>Alcanivorax</taxon>
    </lineage>
</organism>
<dbReference type="STRING" id="1177154.Y5S_00235"/>
<comment type="caution">
    <text evidence="1">The sequence shown here is derived from an EMBL/GenBank/DDBJ whole genome shotgun (WGS) entry which is preliminary data.</text>
</comment>
<dbReference type="EMBL" id="ARXV01000001">
    <property type="protein sequence ID" value="KGD66568.1"/>
    <property type="molecule type" value="Genomic_DNA"/>
</dbReference>
<proteinExistence type="predicted"/>
<protein>
    <submittedName>
        <fullName evidence="1">Uncharacterized protein</fullName>
    </submittedName>
</protein>
<gene>
    <name evidence="1" type="ORF">Y5S_00235</name>
</gene>